<dbReference type="RefSeq" id="WP_205764232.1">
    <property type="nucleotide sequence ID" value="NZ_VUNR01000028.1"/>
</dbReference>
<protein>
    <submittedName>
        <fullName evidence="2">GNAT family N-acetyltransferase</fullName>
    </submittedName>
</protein>
<dbReference type="SUPFAM" id="SSF55729">
    <property type="entry name" value="Acyl-CoA N-acyltransferases (Nat)"/>
    <property type="match status" value="1"/>
</dbReference>
<reference evidence="2 3" key="1">
    <citation type="submission" date="2019-08" db="EMBL/GenBank/DDBJ databases">
        <title>In-depth cultivation of the pig gut microbiome towards novel bacterial diversity and tailored functional studies.</title>
        <authorList>
            <person name="Wylensek D."/>
            <person name="Hitch T.C.A."/>
            <person name="Clavel T."/>
        </authorList>
    </citation>
    <scope>NUCLEOTIDE SEQUENCE [LARGE SCALE GENOMIC DNA]</scope>
    <source>
        <strain evidence="2 3">WCA-693-APC-5D-A</strain>
    </source>
</reference>
<dbReference type="GO" id="GO:0016740">
    <property type="term" value="F:transferase activity"/>
    <property type="evidence" value="ECO:0007669"/>
    <property type="project" value="UniProtKB-KW"/>
</dbReference>
<proteinExistence type="predicted"/>
<dbReference type="InterPro" id="IPR038740">
    <property type="entry name" value="BioF2-like_GNAT_dom"/>
</dbReference>
<accession>A0A6I2UDJ6</accession>
<feature type="domain" description="BioF2-like acetyltransferase" evidence="1">
    <location>
        <begin position="152"/>
        <end position="267"/>
    </location>
</feature>
<dbReference type="InterPro" id="IPR050644">
    <property type="entry name" value="PG_Glycine_Bridge_Synth"/>
</dbReference>
<keyword evidence="3" id="KW-1185">Reference proteome</keyword>
<dbReference type="Proteomes" id="UP000433181">
    <property type="component" value="Unassembled WGS sequence"/>
</dbReference>
<organism evidence="2 3">
    <name type="scientific">Anaerovibrio slackiae</name>
    <dbReference type="NCBI Taxonomy" id="2652309"/>
    <lineage>
        <taxon>Bacteria</taxon>
        <taxon>Bacillati</taxon>
        <taxon>Bacillota</taxon>
        <taxon>Negativicutes</taxon>
        <taxon>Selenomonadales</taxon>
        <taxon>Selenomonadaceae</taxon>
        <taxon>Anaerovibrio</taxon>
    </lineage>
</organism>
<dbReference type="EMBL" id="VUNR01000028">
    <property type="protein sequence ID" value="MSU09628.1"/>
    <property type="molecule type" value="Genomic_DNA"/>
</dbReference>
<comment type="caution">
    <text evidence="2">The sequence shown here is derived from an EMBL/GenBank/DDBJ whole genome shotgun (WGS) entry which is preliminary data.</text>
</comment>
<gene>
    <name evidence="2" type="ORF">FYJ84_11625</name>
</gene>
<evidence type="ECO:0000259" key="1">
    <source>
        <dbReference type="Pfam" id="PF13480"/>
    </source>
</evidence>
<dbReference type="AlphaFoldDB" id="A0A6I2UDJ6"/>
<name>A0A6I2UDJ6_9FIRM</name>
<dbReference type="PANTHER" id="PTHR36174:SF1">
    <property type="entry name" value="LIPID II:GLYCINE GLYCYLTRANSFERASE"/>
    <property type="match status" value="1"/>
</dbReference>
<dbReference type="PANTHER" id="PTHR36174">
    <property type="entry name" value="LIPID II:GLYCINE GLYCYLTRANSFERASE"/>
    <property type="match status" value="1"/>
</dbReference>
<keyword evidence="2" id="KW-0808">Transferase</keyword>
<evidence type="ECO:0000313" key="3">
    <source>
        <dbReference type="Proteomes" id="UP000433181"/>
    </source>
</evidence>
<dbReference type="GeneID" id="96780161"/>
<evidence type="ECO:0000313" key="2">
    <source>
        <dbReference type="EMBL" id="MSU09628.1"/>
    </source>
</evidence>
<dbReference type="Pfam" id="PF13480">
    <property type="entry name" value="Acetyltransf_6"/>
    <property type="match status" value="1"/>
</dbReference>
<dbReference type="Gene3D" id="3.40.630.30">
    <property type="match status" value="1"/>
</dbReference>
<dbReference type="InterPro" id="IPR016181">
    <property type="entry name" value="Acyl_CoA_acyltransferase"/>
</dbReference>
<sequence>MDNKEKYRQLCKKETSIPIFSRDWWLDATAGEDNWDVVLVEKGGEIFASMPYMVTKRYIFTYLCQPILTQKLGPWIKYPPGQKYDRKLGYENEILKTLIEKLPKADIFSACFDYSITNWLPFYWQGFEETTLYTYVIEDLSDIEKIFKEMASDMRKNIRKAEKSVIVKECLDIELAYSLAQMTFDRQNMKIPYTLDLFKQISEACFAHNAGKIFIAEDSDGNQHGMSFMVYDENCAYYLIGGGNPEYRNSAAQDLLIWHMIKEAAKLTKKFDFEGTMLPMVNKTFRSFGTIQKSYHSLQKIYTKKYKISKLSQKFLQALME</sequence>